<evidence type="ECO:0000256" key="1">
    <source>
        <dbReference type="SAM" id="Phobius"/>
    </source>
</evidence>
<dbReference type="RefSeq" id="WP_180841488.1">
    <property type="nucleotide sequence ID" value="NZ_CP059154.1"/>
</dbReference>
<accession>A0A7D6CPA3</accession>
<sequence length="85" mass="8791">MGIRTAIDHNPLLAFGLLIAAGWTVLVGLQIFTVMGSVTGGNWVGRHGLGGLMGLIVLAVFLGVVIAAFGALSEPEPAPEEWPPE</sequence>
<feature type="transmembrane region" description="Helical" evidence="1">
    <location>
        <begin position="52"/>
        <end position="72"/>
    </location>
</feature>
<evidence type="ECO:0000313" key="3">
    <source>
        <dbReference type="Proteomes" id="UP000510869"/>
    </source>
</evidence>
<dbReference type="KEGG" id="nay:HYG81_01435"/>
<dbReference type="Proteomes" id="UP000510869">
    <property type="component" value="Chromosome"/>
</dbReference>
<dbReference type="EMBL" id="CP059154">
    <property type="protein sequence ID" value="QLK26315.1"/>
    <property type="molecule type" value="Genomic_DNA"/>
</dbReference>
<keyword evidence="1" id="KW-0812">Transmembrane</keyword>
<dbReference type="AlphaFoldDB" id="A0A7D6CPA3"/>
<keyword evidence="1" id="KW-0472">Membrane</keyword>
<proteinExistence type="predicted"/>
<dbReference type="GeneID" id="56141826"/>
<feature type="transmembrane region" description="Helical" evidence="1">
    <location>
        <begin position="12"/>
        <end position="32"/>
    </location>
</feature>
<reference evidence="2 3" key="1">
    <citation type="submission" date="2020-07" db="EMBL/GenBank/DDBJ databases">
        <title>Natrinema (YPL30) sp. nov. and Haloterrigena xxxxxx (YPL8) sp. nov., isolated from a salt mine.</title>
        <authorList>
            <person name="Cui H."/>
        </authorList>
    </citation>
    <scope>NUCLEOTIDE SEQUENCE [LARGE SCALE GENOMIC DNA]</scope>
    <source>
        <strain evidence="2 3">YPL13</strain>
    </source>
</reference>
<dbReference type="OrthoDB" id="157388at2157"/>
<keyword evidence="1" id="KW-1133">Transmembrane helix</keyword>
<keyword evidence="3" id="KW-1185">Reference proteome</keyword>
<organism evidence="2 3">
    <name type="scientific">Natrinema zhouii</name>
    <dbReference type="NCBI Taxonomy" id="1710539"/>
    <lineage>
        <taxon>Archaea</taxon>
        <taxon>Methanobacteriati</taxon>
        <taxon>Methanobacteriota</taxon>
        <taxon>Stenosarchaea group</taxon>
        <taxon>Halobacteria</taxon>
        <taxon>Halobacteriales</taxon>
        <taxon>Natrialbaceae</taxon>
        <taxon>Natrinema</taxon>
    </lineage>
</organism>
<evidence type="ECO:0000313" key="2">
    <source>
        <dbReference type="EMBL" id="QLK26315.1"/>
    </source>
</evidence>
<protein>
    <submittedName>
        <fullName evidence="2">Uncharacterized protein</fullName>
    </submittedName>
</protein>
<name>A0A7D6CPA3_9EURY</name>
<gene>
    <name evidence="2" type="ORF">HYG81_01435</name>
</gene>